<evidence type="ECO:0008006" key="4">
    <source>
        <dbReference type="Google" id="ProtNLM"/>
    </source>
</evidence>
<organism evidence="2 3">
    <name type="scientific">Hohenbuehelia grisea</name>
    <dbReference type="NCBI Taxonomy" id="104357"/>
    <lineage>
        <taxon>Eukaryota</taxon>
        <taxon>Fungi</taxon>
        <taxon>Dikarya</taxon>
        <taxon>Basidiomycota</taxon>
        <taxon>Agaricomycotina</taxon>
        <taxon>Agaricomycetes</taxon>
        <taxon>Agaricomycetidae</taxon>
        <taxon>Agaricales</taxon>
        <taxon>Pleurotineae</taxon>
        <taxon>Pleurotaceae</taxon>
        <taxon>Hohenbuehelia</taxon>
    </lineage>
</organism>
<comment type="caution">
    <text evidence="2">The sequence shown here is derived from an EMBL/GenBank/DDBJ whole genome shotgun (WGS) entry which is preliminary data.</text>
</comment>
<dbReference type="InterPro" id="IPR039057">
    <property type="entry name" value="Spo22/ZIP4"/>
</dbReference>
<evidence type="ECO:0000313" key="2">
    <source>
        <dbReference type="EMBL" id="KAL0950560.1"/>
    </source>
</evidence>
<name>A0ABR3J5Z7_9AGAR</name>
<dbReference type="Pfam" id="PF08631">
    <property type="entry name" value="SPO22"/>
    <property type="match status" value="1"/>
</dbReference>
<dbReference type="InterPro" id="IPR013940">
    <property type="entry name" value="Spo22/ZIP4/TEX11"/>
</dbReference>
<keyword evidence="3" id="KW-1185">Reference proteome</keyword>
<reference evidence="3" key="1">
    <citation type="submission" date="2024-06" db="EMBL/GenBank/DDBJ databases">
        <title>Multi-omics analyses provide insights into the biosynthesis of the anticancer antibiotic pleurotin in Hohenbuehelia grisea.</title>
        <authorList>
            <person name="Weaver J.A."/>
            <person name="Alberti F."/>
        </authorList>
    </citation>
    <scope>NUCLEOTIDE SEQUENCE [LARGE SCALE GENOMIC DNA]</scope>
    <source>
        <strain evidence="3">T-177</strain>
    </source>
</reference>
<proteinExistence type="predicted"/>
<dbReference type="EMBL" id="JASNQZ010000011">
    <property type="protein sequence ID" value="KAL0950560.1"/>
    <property type="molecule type" value="Genomic_DNA"/>
</dbReference>
<dbReference type="Proteomes" id="UP001556367">
    <property type="component" value="Unassembled WGS sequence"/>
</dbReference>
<gene>
    <name evidence="2" type="ORF">HGRIS_007363</name>
</gene>
<sequence length="972" mass="108604">MSPLKRKSVAELRRLHGSIKDLLSTIKPQLNDPQDAGRAALVKDLHQVASLAQSFTERRPKSNKEWLDLADNLDQEGVYLWNISGVLRKTPENDKRALVAGLRLASFRLVEAGLDSKPDIATLAHVVQLASKTGATLADDGNPDAAASVLTSAAKYEELLRTADDPTGVHRQVKACASLVFFSSRMEAAWKEGNYGVAEFMSQKITEDDEQRLALLPPHQRELLASKLHHIGNALVSGDARHCGSVTDGARAQDAVTWLQKAFNIIEQLEEKDSATPGVADLRIDILRSLVRTYLLSSPQDPENLSRAEATLQELTSIIDVSKDHRSSEYLELRWQRLEILKQRKAEHSAVADALKSIIDHMRFSESSVTEILQELKALSHQHILVTAIHQHFLKKAVACHTPGTDFVDRLLLFLIFHCSKDIDQTRAMKDLDTAFSHIHETGHALPSIPNTACLTLIWQYGDRHYLAKRWKEAAGWYLAGSHPLFHAENVTVASKCLRKAALCYIEQREYATASAVIRRCPTNEATTQYVILMIAVHQGLDDDAIKAVQDMVKAPDFDRKMLLLATQLSHASEMKGLLLSVLEALLKTLKFSDDGETAVEAMSLLRCIIRLVIKLLAEPAANRELLHASLVEHFQTAKALAEAACAQNAMSLISKDVSWLWRTAYNCAVQGCADWEQFDDRIPELFEMARDLLQMFCDASPLDTDAELYIHLMNASFSALCGRVFGLRARIASGENAEIQNFRTIAADINACRRRMSTIMSNDKITDAEDVGRVSYFQHVLRVFETEMFTAAGEWEGISLIITEITHSDALAVDTHEAIADILWAEKDCPVNILYTALEAILHSCLDHSALSVEKFSRWLRAICTIILSRNTPTDRVKAIGYIEQAQGVIEEHQDDEHAYPIDERQWLLSTSYNTGLECFHASSLQEAQRWLEAATVLCRFVPNGESFSNKVSETYGRLLTRYSQLRTDPA</sequence>
<accession>A0ABR3J5Z7</accession>
<dbReference type="PANTHER" id="PTHR40375:SF2">
    <property type="entry name" value="SPORULATION-SPECIFIC PROTEIN 22"/>
    <property type="match status" value="1"/>
</dbReference>
<dbReference type="PANTHER" id="PTHR40375">
    <property type="entry name" value="SPORULATION-SPECIFIC PROTEIN 22"/>
    <property type="match status" value="1"/>
</dbReference>
<keyword evidence="1" id="KW-0469">Meiosis</keyword>
<protein>
    <recommendedName>
        <fullName evidence="4">Protein ZIP4 homolog</fullName>
    </recommendedName>
</protein>
<evidence type="ECO:0000256" key="1">
    <source>
        <dbReference type="ARBA" id="ARBA00023254"/>
    </source>
</evidence>
<evidence type="ECO:0000313" key="3">
    <source>
        <dbReference type="Proteomes" id="UP001556367"/>
    </source>
</evidence>